<comment type="similarity">
    <text evidence="1 6">Belongs to the glycosyl hydrolase 43 family.</text>
</comment>
<dbReference type="EMBL" id="DVKS01000015">
    <property type="protein sequence ID" value="HIT40652.1"/>
    <property type="molecule type" value="Genomic_DNA"/>
</dbReference>
<keyword evidence="2 6" id="KW-0378">Hydrolase</keyword>
<organism evidence="8 9">
    <name type="scientific">Candidatus Caccovicinus merdipullorum</name>
    <dbReference type="NCBI Taxonomy" id="2840724"/>
    <lineage>
        <taxon>Bacteria</taxon>
        <taxon>Bacillati</taxon>
        <taxon>Bacillota</taxon>
        <taxon>Clostridia</taxon>
        <taxon>Eubacteriales</taxon>
        <taxon>Candidatus Caccovicinus</taxon>
    </lineage>
</organism>
<evidence type="ECO:0000256" key="5">
    <source>
        <dbReference type="PIRSR" id="PIRSR606710-2"/>
    </source>
</evidence>
<dbReference type="Pfam" id="PF12796">
    <property type="entry name" value="Ank_2"/>
    <property type="match status" value="1"/>
</dbReference>
<dbReference type="PANTHER" id="PTHR42812:SF12">
    <property type="entry name" value="BETA-XYLOSIDASE-RELATED"/>
    <property type="match status" value="1"/>
</dbReference>
<sequence>MILYTSKTEAAAKKAFQAALAGDFDAVKKLIDHSFNTEDCDPEGNSLLHYAVRGANPQIVRYLVDACGMSPIWANTHMVTPYDEAEKLPGEDAAACEIREYFRSVCGFGPEECYRNPVCRGMHADPSIVRVGEDYYMVNSSFVYFPCIPISHSRDLVHWEVIGHAVTDREWAKEHLGGLEGGRGFWAPDISYYNGRFYICATLRNNDDAPYIQTQMVTSAERPEGPYDTPVIHNVLGIDPSIFTDDDGKRYMLLNRGARIMEISPDGKEILSEPSLIWYGHSGHAPEGPHLLKKDGYYYCFLAEGGTGKGHMITVARSKNLMGPYEDCPYNPIMTQRDEIASIQCCGHGKPVQTPDGRWFIVYLCSRFLEGQWGMLGRETCLDEITWTPDGWPMINKGKGPSYMAALPFKPEDTKTAGRTAGEKGWMSPRTIDPERISLNKDGWICIRGDGLDLCSRDCRSLLVRCQPDFDFTVSFQMEWLKDSDGEFRSDAGMVLYYDENTYVKFGVTKDQVFAAEYVDDKYVRQESLPEKFSGQCLFTVKTSGLKREFYYNNKLLWTWDRVTSICSEGLVKGKRFTGAMYGVYVNGSNLLRWRQHGEI</sequence>
<dbReference type="SUPFAM" id="SSF75005">
    <property type="entry name" value="Arabinanase/levansucrase/invertase"/>
    <property type="match status" value="1"/>
</dbReference>
<proteinExistence type="inferred from homology"/>
<dbReference type="PANTHER" id="PTHR42812">
    <property type="entry name" value="BETA-XYLOSIDASE"/>
    <property type="match status" value="1"/>
</dbReference>
<feature type="domain" description="Beta-xylosidase C-terminal Concanavalin A-like" evidence="7">
    <location>
        <begin position="425"/>
        <end position="588"/>
    </location>
</feature>
<dbReference type="Gene3D" id="2.60.120.200">
    <property type="match status" value="1"/>
</dbReference>
<dbReference type="Pfam" id="PF04616">
    <property type="entry name" value="Glyco_hydro_43"/>
    <property type="match status" value="1"/>
</dbReference>
<reference evidence="8" key="1">
    <citation type="submission" date="2020-10" db="EMBL/GenBank/DDBJ databases">
        <authorList>
            <person name="Gilroy R."/>
        </authorList>
    </citation>
    <scope>NUCLEOTIDE SEQUENCE</scope>
    <source>
        <strain evidence="8">CHK123-3438</strain>
    </source>
</reference>
<evidence type="ECO:0000313" key="9">
    <source>
        <dbReference type="Proteomes" id="UP000886860"/>
    </source>
</evidence>
<dbReference type="InterPro" id="IPR051795">
    <property type="entry name" value="Glycosyl_Hydrlase_43"/>
</dbReference>
<dbReference type="GO" id="GO:0005975">
    <property type="term" value="P:carbohydrate metabolic process"/>
    <property type="evidence" value="ECO:0007669"/>
    <property type="project" value="InterPro"/>
</dbReference>
<name>A0A9D1GGF1_9FIRM</name>
<dbReference type="InterPro" id="IPR006710">
    <property type="entry name" value="Glyco_hydro_43"/>
</dbReference>
<dbReference type="GO" id="GO:0004553">
    <property type="term" value="F:hydrolase activity, hydrolyzing O-glycosyl compounds"/>
    <property type="evidence" value="ECO:0007669"/>
    <property type="project" value="InterPro"/>
</dbReference>
<feature type="active site" description="Proton acceptor" evidence="4">
    <location>
        <position position="125"/>
    </location>
</feature>
<feature type="active site" description="Proton donor" evidence="4">
    <location>
        <position position="287"/>
    </location>
</feature>
<reference evidence="8" key="2">
    <citation type="journal article" date="2021" name="PeerJ">
        <title>Extensive microbial diversity within the chicken gut microbiome revealed by metagenomics and culture.</title>
        <authorList>
            <person name="Gilroy R."/>
            <person name="Ravi A."/>
            <person name="Getino M."/>
            <person name="Pursley I."/>
            <person name="Horton D.L."/>
            <person name="Alikhan N.F."/>
            <person name="Baker D."/>
            <person name="Gharbi K."/>
            <person name="Hall N."/>
            <person name="Watson M."/>
            <person name="Adriaenssens E.M."/>
            <person name="Foster-Nyarko E."/>
            <person name="Jarju S."/>
            <person name="Secka A."/>
            <person name="Antonio M."/>
            <person name="Oren A."/>
            <person name="Chaudhuri R.R."/>
            <person name="La Ragione R."/>
            <person name="Hildebrand F."/>
            <person name="Pallen M.J."/>
        </authorList>
    </citation>
    <scope>NUCLEOTIDE SEQUENCE</scope>
    <source>
        <strain evidence="8">CHK123-3438</strain>
    </source>
</reference>
<evidence type="ECO:0000256" key="6">
    <source>
        <dbReference type="RuleBase" id="RU361187"/>
    </source>
</evidence>
<dbReference type="SUPFAM" id="SSF49899">
    <property type="entry name" value="Concanavalin A-like lectins/glucanases"/>
    <property type="match status" value="1"/>
</dbReference>
<dbReference type="InterPro" id="IPR013320">
    <property type="entry name" value="ConA-like_dom_sf"/>
</dbReference>
<comment type="caution">
    <text evidence="8">The sequence shown here is derived from an EMBL/GenBank/DDBJ whole genome shotgun (WGS) entry which is preliminary data.</text>
</comment>
<dbReference type="InterPro" id="IPR041542">
    <property type="entry name" value="GH43_C2"/>
</dbReference>
<dbReference type="AlphaFoldDB" id="A0A9D1GGF1"/>
<dbReference type="InterPro" id="IPR023296">
    <property type="entry name" value="Glyco_hydro_beta-prop_sf"/>
</dbReference>
<dbReference type="Pfam" id="PF17851">
    <property type="entry name" value="GH43_C2"/>
    <property type="match status" value="1"/>
</dbReference>
<evidence type="ECO:0000256" key="1">
    <source>
        <dbReference type="ARBA" id="ARBA00009865"/>
    </source>
</evidence>
<dbReference type="InterPro" id="IPR002110">
    <property type="entry name" value="Ankyrin_rpt"/>
</dbReference>
<dbReference type="CDD" id="cd08989">
    <property type="entry name" value="GH43_XYL-like"/>
    <property type="match status" value="1"/>
</dbReference>
<protein>
    <submittedName>
        <fullName evidence="8">Family 43 glycosylhydrolase</fullName>
    </submittedName>
</protein>
<evidence type="ECO:0000313" key="8">
    <source>
        <dbReference type="EMBL" id="HIT40652.1"/>
    </source>
</evidence>
<evidence type="ECO:0000259" key="7">
    <source>
        <dbReference type="Pfam" id="PF17851"/>
    </source>
</evidence>
<accession>A0A9D1GGF1</accession>
<dbReference type="Proteomes" id="UP000886860">
    <property type="component" value="Unassembled WGS sequence"/>
</dbReference>
<dbReference type="InterPro" id="IPR036770">
    <property type="entry name" value="Ankyrin_rpt-contain_sf"/>
</dbReference>
<dbReference type="Gene3D" id="1.25.40.20">
    <property type="entry name" value="Ankyrin repeat-containing domain"/>
    <property type="match status" value="1"/>
</dbReference>
<evidence type="ECO:0000256" key="2">
    <source>
        <dbReference type="ARBA" id="ARBA00022801"/>
    </source>
</evidence>
<evidence type="ECO:0000256" key="4">
    <source>
        <dbReference type="PIRSR" id="PIRSR606710-1"/>
    </source>
</evidence>
<feature type="site" description="Important for catalytic activity, responsible for pKa modulation of the active site Glu and correct orientation of both the proton donor and substrate" evidence="5">
    <location>
        <position position="239"/>
    </location>
</feature>
<keyword evidence="3 6" id="KW-0326">Glycosidase</keyword>
<dbReference type="SUPFAM" id="SSF48403">
    <property type="entry name" value="Ankyrin repeat"/>
    <property type="match status" value="1"/>
</dbReference>
<evidence type="ECO:0000256" key="3">
    <source>
        <dbReference type="ARBA" id="ARBA00023295"/>
    </source>
</evidence>
<gene>
    <name evidence="8" type="ORF">IAB60_00880</name>
</gene>
<dbReference type="Gene3D" id="2.115.10.20">
    <property type="entry name" value="Glycosyl hydrolase domain, family 43"/>
    <property type="match status" value="1"/>
</dbReference>